<dbReference type="GO" id="GO:0008961">
    <property type="term" value="F:phosphatidylglycerol-prolipoprotein diacylglyceryl transferase activity"/>
    <property type="evidence" value="ECO:0007669"/>
    <property type="project" value="UniProtKB-UniRule"/>
</dbReference>
<comment type="subcellular location">
    <subcellularLocation>
        <location evidence="7">Cell membrane</location>
        <topology evidence="7">Multi-pass membrane protein</topology>
    </subcellularLocation>
</comment>
<dbReference type="Proteomes" id="UP000234384">
    <property type="component" value="Unassembled WGS sequence"/>
</dbReference>
<evidence type="ECO:0000256" key="1">
    <source>
        <dbReference type="ARBA" id="ARBA00007150"/>
    </source>
</evidence>
<dbReference type="Pfam" id="PF01790">
    <property type="entry name" value="LGT"/>
    <property type="match status" value="1"/>
</dbReference>
<dbReference type="GO" id="GO:0042158">
    <property type="term" value="P:lipoprotein biosynthetic process"/>
    <property type="evidence" value="ECO:0007669"/>
    <property type="project" value="UniProtKB-UniRule"/>
</dbReference>
<keyword evidence="8" id="KW-0449">Lipoprotein</keyword>
<dbReference type="HAMAP" id="MF_01147">
    <property type="entry name" value="Lgt"/>
    <property type="match status" value="1"/>
</dbReference>
<evidence type="ECO:0000313" key="9">
    <source>
        <dbReference type="Proteomes" id="UP000234384"/>
    </source>
</evidence>
<dbReference type="EC" id="2.5.1.145" evidence="7"/>
<evidence type="ECO:0000313" key="8">
    <source>
        <dbReference type="EMBL" id="PKY90530.1"/>
    </source>
</evidence>
<dbReference type="PANTHER" id="PTHR30589">
    <property type="entry name" value="PROLIPOPROTEIN DIACYLGLYCERYL TRANSFERASE"/>
    <property type="match status" value="1"/>
</dbReference>
<keyword evidence="5 7" id="KW-1133">Transmembrane helix</keyword>
<dbReference type="RefSeq" id="WP_101953760.1">
    <property type="nucleotide sequence ID" value="NZ_PKHE01000002.1"/>
</dbReference>
<reference evidence="8 9" key="1">
    <citation type="submission" date="2017-12" db="EMBL/GenBank/DDBJ databases">
        <title>Phylogenetic diversity of female urinary microbiome.</title>
        <authorList>
            <person name="Thomas-White K."/>
            <person name="Wolfe A.J."/>
        </authorList>
    </citation>
    <scope>NUCLEOTIDE SEQUENCE [LARGE SCALE GENOMIC DNA]</scope>
    <source>
        <strain evidence="8 9">UMB0898</strain>
    </source>
</reference>
<keyword evidence="2 7" id="KW-1003">Cell membrane</keyword>
<dbReference type="EMBL" id="PKHE01000002">
    <property type="protein sequence ID" value="PKY90530.1"/>
    <property type="molecule type" value="Genomic_DNA"/>
</dbReference>
<comment type="catalytic activity">
    <reaction evidence="7">
        <text>L-cysteinyl-[prolipoprotein] + a 1,2-diacyl-sn-glycero-3-phospho-(1'-sn-glycerol) = an S-1,2-diacyl-sn-glyceryl-L-cysteinyl-[prolipoprotein] + sn-glycerol 1-phosphate + H(+)</text>
        <dbReference type="Rhea" id="RHEA:56712"/>
        <dbReference type="Rhea" id="RHEA-COMP:14679"/>
        <dbReference type="Rhea" id="RHEA-COMP:14680"/>
        <dbReference type="ChEBI" id="CHEBI:15378"/>
        <dbReference type="ChEBI" id="CHEBI:29950"/>
        <dbReference type="ChEBI" id="CHEBI:57685"/>
        <dbReference type="ChEBI" id="CHEBI:64716"/>
        <dbReference type="ChEBI" id="CHEBI:140658"/>
        <dbReference type="EC" id="2.5.1.145"/>
    </reaction>
</comment>
<keyword evidence="3 7" id="KW-0808">Transferase</keyword>
<gene>
    <name evidence="7" type="primary">lgt</name>
    <name evidence="8" type="ORF">CYJ57_01315</name>
</gene>
<evidence type="ECO:0000256" key="6">
    <source>
        <dbReference type="ARBA" id="ARBA00023136"/>
    </source>
</evidence>
<dbReference type="AlphaFoldDB" id="A0A2I1K4F1"/>
<evidence type="ECO:0000256" key="3">
    <source>
        <dbReference type="ARBA" id="ARBA00022679"/>
    </source>
</evidence>
<evidence type="ECO:0000256" key="7">
    <source>
        <dbReference type="HAMAP-Rule" id="MF_01147"/>
    </source>
</evidence>
<dbReference type="NCBIfam" id="TIGR00544">
    <property type="entry name" value="lgt"/>
    <property type="match status" value="1"/>
</dbReference>
<feature type="transmembrane region" description="Helical" evidence="7">
    <location>
        <begin position="239"/>
        <end position="258"/>
    </location>
</feature>
<sequence length="264" mass="30735">MMRLFLAISRVAFEIGPLKVHWYGLIIGVGMWLGYFIFKREGLRRGFLSDHLFDLFFWTMVNGLIGARLYYVLFNLDFFLQNWWEIPAIWHGGMAIYGGVIGGILTLYYYSRHYHLPHLELADCAAPGLMLAQAIGRWGNFINQEAHGEAVSRQFLESLHLPEWLIQQMHIQGQYYQPTFLYESVWNVIGVSLMLMLRRYWKSLRAGTLTSFYLIWYGLGRFWIEGMRTDSLYLGPIRISQLVSLIAIVSGIGLLSYVNRQKQS</sequence>
<comment type="function">
    <text evidence="7">Catalyzes the transfer of the diacylglyceryl group from phosphatidylglycerol to the sulfhydryl group of the N-terminal cysteine of a prolipoprotein, the first step in the formation of mature lipoproteins.</text>
</comment>
<dbReference type="GO" id="GO:0005886">
    <property type="term" value="C:plasma membrane"/>
    <property type="evidence" value="ECO:0007669"/>
    <property type="project" value="UniProtKB-SubCell"/>
</dbReference>
<proteinExistence type="inferred from homology"/>
<dbReference type="InterPro" id="IPR001640">
    <property type="entry name" value="Lgt"/>
</dbReference>
<comment type="caution">
    <text evidence="8">The sequence shown here is derived from an EMBL/GenBank/DDBJ whole genome shotgun (WGS) entry which is preliminary data.</text>
</comment>
<evidence type="ECO:0000256" key="4">
    <source>
        <dbReference type="ARBA" id="ARBA00022692"/>
    </source>
</evidence>
<evidence type="ECO:0000256" key="2">
    <source>
        <dbReference type="ARBA" id="ARBA00022475"/>
    </source>
</evidence>
<comment type="similarity">
    <text evidence="1 7">Belongs to the Lgt family.</text>
</comment>
<dbReference type="OrthoDB" id="871140at2"/>
<evidence type="ECO:0000256" key="5">
    <source>
        <dbReference type="ARBA" id="ARBA00022989"/>
    </source>
</evidence>
<organism evidence="8 9">
    <name type="scientific">Falseniella ignava</name>
    <dbReference type="NCBI Taxonomy" id="137730"/>
    <lineage>
        <taxon>Bacteria</taxon>
        <taxon>Bacillati</taxon>
        <taxon>Bacillota</taxon>
        <taxon>Bacilli</taxon>
        <taxon>Lactobacillales</taxon>
        <taxon>Aerococcaceae</taxon>
        <taxon>Falseniella</taxon>
    </lineage>
</organism>
<protein>
    <recommendedName>
        <fullName evidence="7">Phosphatidylglycerol--prolipoprotein diacylglyceryl transferase</fullName>
        <ecNumber evidence="7">2.5.1.145</ecNumber>
    </recommendedName>
</protein>
<accession>A0A2I1K4F1</accession>
<feature type="transmembrane region" description="Helical" evidence="7">
    <location>
        <begin position="88"/>
        <end position="110"/>
    </location>
</feature>
<comment type="pathway">
    <text evidence="7">Protein modification; lipoprotein biosynthesis (diacylglyceryl transfer).</text>
</comment>
<feature type="binding site" evidence="7">
    <location>
        <position position="137"/>
    </location>
    <ligand>
        <name>a 1,2-diacyl-sn-glycero-3-phospho-(1'-sn-glycerol)</name>
        <dbReference type="ChEBI" id="CHEBI:64716"/>
    </ligand>
</feature>
<feature type="transmembrane region" description="Helical" evidence="7">
    <location>
        <begin position="20"/>
        <end position="38"/>
    </location>
</feature>
<dbReference type="UniPathway" id="UPA00664"/>
<keyword evidence="6 7" id="KW-0472">Membrane</keyword>
<feature type="transmembrane region" description="Helical" evidence="7">
    <location>
        <begin position="50"/>
        <end position="73"/>
    </location>
</feature>
<dbReference type="PROSITE" id="PS01311">
    <property type="entry name" value="LGT"/>
    <property type="match status" value="1"/>
</dbReference>
<feature type="transmembrane region" description="Helical" evidence="7">
    <location>
        <begin position="203"/>
        <end position="219"/>
    </location>
</feature>
<keyword evidence="4 7" id="KW-0812">Transmembrane</keyword>
<dbReference type="PANTHER" id="PTHR30589:SF0">
    <property type="entry name" value="PHOSPHATIDYLGLYCEROL--PROLIPOPROTEIN DIACYLGLYCERYL TRANSFERASE"/>
    <property type="match status" value="1"/>
</dbReference>
<name>A0A2I1K4F1_9LACT</name>